<dbReference type="AlphaFoldDB" id="I0IL29"/>
<dbReference type="Proteomes" id="UP000007382">
    <property type="component" value="Chromosome"/>
</dbReference>
<dbReference type="OrthoDB" id="9771867at2"/>
<dbReference type="eggNOG" id="COG0403">
    <property type="taxonomic scope" value="Bacteria"/>
</dbReference>
<dbReference type="KEGG" id="lfc:LFE_0256"/>
<comment type="subunit">
    <text evidence="2">The glycine cleavage system is composed of four proteins: P, T, L and H. In this organism, the P 'protein' is a heterodimer of two subunits.</text>
</comment>
<organism evidence="4 5">
    <name type="scientific">Leptospirillum ferrooxidans (strain C2-3)</name>
    <dbReference type="NCBI Taxonomy" id="1162668"/>
    <lineage>
        <taxon>Bacteria</taxon>
        <taxon>Pseudomonadati</taxon>
        <taxon>Nitrospirota</taxon>
        <taxon>Nitrospiria</taxon>
        <taxon>Nitrospirales</taxon>
        <taxon>Nitrospiraceae</taxon>
        <taxon>Leptospirillum</taxon>
    </lineage>
</organism>
<dbReference type="InterPro" id="IPR049315">
    <property type="entry name" value="GDC-P_N"/>
</dbReference>
<evidence type="ECO:0000313" key="5">
    <source>
        <dbReference type="Proteomes" id="UP000007382"/>
    </source>
</evidence>
<dbReference type="PANTHER" id="PTHR42806">
    <property type="entry name" value="GLYCINE CLEAVAGE SYSTEM P-PROTEIN"/>
    <property type="match status" value="1"/>
</dbReference>
<dbReference type="InterPro" id="IPR015424">
    <property type="entry name" value="PyrdxlP-dep_Trfase"/>
</dbReference>
<proteinExistence type="inferred from homology"/>
<dbReference type="InterPro" id="IPR023010">
    <property type="entry name" value="GcvPA"/>
</dbReference>
<dbReference type="GO" id="GO:0009116">
    <property type="term" value="P:nucleoside metabolic process"/>
    <property type="evidence" value="ECO:0007669"/>
    <property type="project" value="InterPro"/>
</dbReference>
<evidence type="ECO:0000256" key="1">
    <source>
        <dbReference type="ARBA" id="ARBA00023002"/>
    </source>
</evidence>
<dbReference type="EC" id="1.4.4.2" evidence="2"/>
<sequence length="457" mass="49807">MADFIPHTPSETREMLKEIGVDRLEDLLAPYPKDHVLPDLSDIPSGLTESSLIRRMQEMASRNKAGGSVPIFRGAGAYDHFIPQAVSPLVSRGEFLTAYTPYQPEVSQGLLQVIFEYQTTMANLYGMDLSNASVYDGATALAEACLVAHRQEGRSKILISEGVDPDIAKVVKTYVEGVGCSLNPIPLVSGKTRLQDVIAHLDDQTACFVGAIPTFWGTVEDFSGFADALHQNGSLLIFHANPHSLAVLRTPGSWGADLATGEGQPLGIPLSGGGPYLGILTAARPFMRKIPGRLVGKTLDREGRTAYVLTLQAREQHIRREKANSNICSNETLLSIQALVTLSLLGPEGFREAALGSMKNARKLRSRLLSIPGVSAVWEETPFFHEFILEMPMESRELSRLVLSEGFLSGLPLAGYPSPGGKNRMLWCATEMRTEEEIENLGRTIEKVLARHGGRKS</sequence>
<dbReference type="Gene3D" id="3.90.1150.10">
    <property type="entry name" value="Aspartate Aminotransferase, domain 1"/>
    <property type="match status" value="1"/>
</dbReference>
<feature type="domain" description="Glycine cleavage system P-protein N-terminal" evidence="3">
    <location>
        <begin position="4"/>
        <end position="441"/>
    </location>
</feature>
<dbReference type="SUPFAM" id="SSF53383">
    <property type="entry name" value="PLP-dependent transferases"/>
    <property type="match status" value="1"/>
</dbReference>
<dbReference type="NCBIfam" id="NF001696">
    <property type="entry name" value="PRK00451.1"/>
    <property type="match status" value="1"/>
</dbReference>
<keyword evidence="1 2" id="KW-0560">Oxidoreductase</keyword>
<dbReference type="PANTHER" id="PTHR42806:SF1">
    <property type="entry name" value="GLYCINE DEHYDROGENASE (DECARBOXYLATING)"/>
    <property type="match status" value="1"/>
</dbReference>
<dbReference type="InterPro" id="IPR015421">
    <property type="entry name" value="PyrdxlP-dep_Trfase_major"/>
</dbReference>
<name>I0IL29_LEPFC</name>
<dbReference type="STRING" id="1162668.LFE_0256"/>
<dbReference type="HOGENOM" id="CLU_004620_0_2_0"/>
<accession>I0IL29</accession>
<dbReference type="Gene3D" id="3.40.640.10">
    <property type="entry name" value="Type I PLP-dependent aspartate aminotransferase-like (Major domain)"/>
    <property type="match status" value="1"/>
</dbReference>
<comment type="catalytic activity">
    <reaction evidence="2">
        <text>N(6)-[(R)-lipoyl]-L-lysyl-[glycine-cleavage complex H protein] + glycine + H(+) = N(6)-[(R)-S(8)-aminomethyldihydrolipoyl]-L-lysyl-[glycine-cleavage complex H protein] + CO2</text>
        <dbReference type="Rhea" id="RHEA:24304"/>
        <dbReference type="Rhea" id="RHEA-COMP:10494"/>
        <dbReference type="Rhea" id="RHEA-COMP:10495"/>
        <dbReference type="ChEBI" id="CHEBI:15378"/>
        <dbReference type="ChEBI" id="CHEBI:16526"/>
        <dbReference type="ChEBI" id="CHEBI:57305"/>
        <dbReference type="ChEBI" id="CHEBI:83099"/>
        <dbReference type="ChEBI" id="CHEBI:83143"/>
        <dbReference type="EC" id="1.4.4.2"/>
    </reaction>
</comment>
<comment type="similarity">
    <text evidence="2">Belongs to the GcvP family. N-terminal subunit subfamily.</text>
</comment>
<evidence type="ECO:0000313" key="4">
    <source>
        <dbReference type="EMBL" id="BAM05978.1"/>
    </source>
</evidence>
<dbReference type="PATRIC" id="fig|1162668.3.peg.297"/>
<dbReference type="GO" id="GO:0019464">
    <property type="term" value="P:glycine decarboxylation via glycine cleavage system"/>
    <property type="evidence" value="ECO:0007669"/>
    <property type="project" value="UniProtKB-UniRule"/>
</dbReference>
<reference evidence="4 5" key="1">
    <citation type="journal article" date="2012" name="J. Bacteriol.">
        <title>Complete Genome Sequence of Leptospirillum ferrooxidans Strain C2-3, Isolated from a Fresh Volcanic Ash Deposit on the Island of Miyake, Japan.</title>
        <authorList>
            <person name="Fujimura R."/>
            <person name="Sato Y."/>
            <person name="Nishizawa T."/>
            <person name="Oshima K."/>
            <person name="Kim S.-W."/>
            <person name="Hattori M."/>
            <person name="Kamijo T."/>
            <person name="Ohta H."/>
        </authorList>
    </citation>
    <scope>NUCLEOTIDE SEQUENCE [LARGE SCALE GENOMIC DNA]</scope>
    <source>
        <strain evidence="4 5">C2-3</strain>
    </source>
</reference>
<dbReference type="Pfam" id="PF02347">
    <property type="entry name" value="GDC-P"/>
    <property type="match status" value="1"/>
</dbReference>
<dbReference type="HAMAP" id="MF_00712">
    <property type="entry name" value="GcvPA"/>
    <property type="match status" value="1"/>
</dbReference>
<dbReference type="InterPro" id="IPR015422">
    <property type="entry name" value="PyrdxlP-dep_Trfase_small"/>
</dbReference>
<gene>
    <name evidence="2" type="primary">gcvPA</name>
    <name evidence="4" type="ordered locus">LFE_0256</name>
</gene>
<dbReference type="RefSeq" id="WP_014448471.1">
    <property type="nucleotide sequence ID" value="NC_017094.1"/>
</dbReference>
<reference evidence="5" key="2">
    <citation type="submission" date="2012-03" db="EMBL/GenBank/DDBJ databases">
        <title>The complete genome sequence of the pioneer microbe on fresh volcanic deposit, Leptospirillum ferrooxidans strain C2-3.</title>
        <authorList>
            <person name="Fujimura R."/>
            <person name="Sato Y."/>
            <person name="Nishizawa T."/>
            <person name="Nanba K."/>
            <person name="Oshima K."/>
            <person name="Hattori M."/>
            <person name="Kamijo T."/>
            <person name="Ohta H."/>
        </authorList>
    </citation>
    <scope>NUCLEOTIDE SEQUENCE [LARGE SCALE GENOMIC DNA]</scope>
    <source>
        <strain evidence="5">C2-3</strain>
    </source>
</reference>
<dbReference type="PIRSF" id="PIRSF006815">
    <property type="entry name" value="GcvPA"/>
    <property type="match status" value="1"/>
</dbReference>
<evidence type="ECO:0000256" key="2">
    <source>
        <dbReference type="HAMAP-Rule" id="MF_00712"/>
    </source>
</evidence>
<keyword evidence="5" id="KW-1185">Reference proteome</keyword>
<dbReference type="EMBL" id="AP012342">
    <property type="protein sequence ID" value="BAM05978.1"/>
    <property type="molecule type" value="Genomic_DNA"/>
</dbReference>
<comment type="function">
    <text evidence="2">The glycine cleavage system catalyzes the degradation of glycine. The P protein binds the alpha-amino group of glycine through its pyridoxal phosphate cofactor; CO(2) is released and the remaining methylamine moiety is then transferred to the lipoamide cofactor of the H protein.</text>
</comment>
<dbReference type="GO" id="GO:0004375">
    <property type="term" value="F:glycine dehydrogenase (decarboxylating) activity"/>
    <property type="evidence" value="ECO:0007669"/>
    <property type="project" value="UniProtKB-EC"/>
</dbReference>
<evidence type="ECO:0000259" key="3">
    <source>
        <dbReference type="Pfam" id="PF02347"/>
    </source>
</evidence>
<protein>
    <recommendedName>
        <fullName evidence="2">Probable glycine dehydrogenase (decarboxylating) subunit 1</fullName>
        <ecNumber evidence="2">1.4.4.2</ecNumber>
    </recommendedName>
    <alternativeName>
        <fullName evidence="2">Glycine cleavage system P-protein subunit 1</fullName>
    </alternativeName>
    <alternativeName>
        <fullName evidence="2">Glycine decarboxylase subunit 1</fullName>
    </alternativeName>
    <alternativeName>
        <fullName evidence="2">Glycine dehydrogenase (aminomethyl-transferring) subunit 1</fullName>
    </alternativeName>
</protein>